<protein>
    <submittedName>
        <fullName evidence="3">Uncharacterized protein</fullName>
    </submittedName>
</protein>
<name>A0AAD7TX23_9APHY</name>
<evidence type="ECO:0000256" key="2">
    <source>
        <dbReference type="SAM" id="Phobius"/>
    </source>
</evidence>
<evidence type="ECO:0000313" key="3">
    <source>
        <dbReference type="EMBL" id="KAJ8487581.1"/>
    </source>
</evidence>
<dbReference type="Proteomes" id="UP001215151">
    <property type="component" value="Unassembled WGS sequence"/>
</dbReference>
<keyword evidence="2" id="KW-0472">Membrane</keyword>
<organism evidence="3 4">
    <name type="scientific">Trametes cubensis</name>
    <dbReference type="NCBI Taxonomy" id="1111947"/>
    <lineage>
        <taxon>Eukaryota</taxon>
        <taxon>Fungi</taxon>
        <taxon>Dikarya</taxon>
        <taxon>Basidiomycota</taxon>
        <taxon>Agaricomycotina</taxon>
        <taxon>Agaricomycetes</taxon>
        <taxon>Polyporales</taxon>
        <taxon>Polyporaceae</taxon>
        <taxon>Trametes</taxon>
    </lineage>
</organism>
<feature type="transmembrane region" description="Helical" evidence="2">
    <location>
        <begin position="246"/>
        <end position="268"/>
    </location>
</feature>
<dbReference type="AlphaFoldDB" id="A0AAD7TX23"/>
<reference evidence="3" key="1">
    <citation type="submission" date="2022-11" db="EMBL/GenBank/DDBJ databases">
        <title>Genome Sequence of Cubamyces cubensis.</title>
        <authorList>
            <person name="Buettner E."/>
        </authorList>
    </citation>
    <scope>NUCLEOTIDE SEQUENCE</scope>
    <source>
        <strain evidence="3">MPL-01</strain>
    </source>
</reference>
<feature type="compositionally biased region" description="Polar residues" evidence="1">
    <location>
        <begin position="173"/>
        <end position="243"/>
    </location>
</feature>
<evidence type="ECO:0000313" key="4">
    <source>
        <dbReference type="Proteomes" id="UP001215151"/>
    </source>
</evidence>
<feature type="region of interest" description="Disordered" evidence="1">
    <location>
        <begin position="172"/>
        <end position="243"/>
    </location>
</feature>
<comment type="caution">
    <text evidence="3">The sequence shown here is derived from an EMBL/GenBank/DDBJ whole genome shotgun (WGS) entry which is preliminary data.</text>
</comment>
<keyword evidence="2" id="KW-0812">Transmembrane</keyword>
<feature type="region of interest" description="Disordered" evidence="1">
    <location>
        <begin position="284"/>
        <end position="312"/>
    </location>
</feature>
<evidence type="ECO:0000256" key="1">
    <source>
        <dbReference type="SAM" id="MobiDB-lite"/>
    </source>
</evidence>
<accession>A0AAD7TX23</accession>
<feature type="compositionally biased region" description="Polar residues" evidence="1">
    <location>
        <begin position="290"/>
        <end position="303"/>
    </location>
</feature>
<feature type="compositionally biased region" description="Basic and acidic residues" evidence="1">
    <location>
        <begin position="388"/>
        <end position="401"/>
    </location>
</feature>
<feature type="region of interest" description="Disordered" evidence="1">
    <location>
        <begin position="376"/>
        <end position="401"/>
    </location>
</feature>
<keyword evidence="2" id="KW-1133">Transmembrane helix</keyword>
<sequence>MLVNRTIDDEYGDLYTGLLPDYSPINDWTLGTACHGCGIGATDSPTAQSKIIDVTRVYNGTWHDTTYHFGESERNVTVSFTGRAVYVFNLIVNTVPSVSTFTALDFCLDGSFVGTYAHWPNNSTEVEYDVPVYVNTTLVDGPHTLVISTAASIVSLILFDYIIYTIEEDEKPTTQSDSPDVTQTNANGPSTGVLSFEVSTPTELTSHTSTPNTTLAITSNSSHSVASVPTQTSSRDGASASSTHTALGPIVGSVVGGFVALLLLMLVFRHFKLCRRVPPTALAASKEPLDTSSASDQISQHSVQPEAATTDMPYLVATPPATADRPRSELSPIRPSISSRSLLRGIRRFNTAATLQSAVVALRDEVAMLRADGVGVQRRPDTLPPRYEPPRQAREALKLGA</sequence>
<proteinExistence type="predicted"/>
<dbReference type="EMBL" id="JAPEVG010000076">
    <property type="protein sequence ID" value="KAJ8487581.1"/>
    <property type="molecule type" value="Genomic_DNA"/>
</dbReference>
<keyword evidence="4" id="KW-1185">Reference proteome</keyword>
<gene>
    <name evidence="3" type="ORF">ONZ51_g4091</name>
</gene>